<organism evidence="2 3">
    <name type="scientific">Stephania japonica</name>
    <dbReference type="NCBI Taxonomy" id="461633"/>
    <lineage>
        <taxon>Eukaryota</taxon>
        <taxon>Viridiplantae</taxon>
        <taxon>Streptophyta</taxon>
        <taxon>Embryophyta</taxon>
        <taxon>Tracheophyta</taxon>
        <taxon>Spermatophyta</taxon>
        <taxon>Magnoliopsida</taxon>
        <taxon>Ranunculales</taxon>
        <taxon>Menispermaceae</taxon>
        <taxon>Menispermoideae</taxon>
        <taxon>Cissampelideae</taxon>
        <taxon>Stephania</taxon>
    </lineage>
</organism>
<evidence type="ECO:0000256" key="1">
    <source>
        <dbReference type="SAM" id="MobiDB-lite"/>
    </source>
</evidence>
<gene>
    <name evidence="2" type="ORF">Sjap_017258</name>
</gene>
<name>A0AAP0I5U5_9MAGN</name>
<evidence type="ECO:0000313" key="3">
    <source>
        <dbReference type="Proteomes" id="UP001417504"/>
    </source>
</evidence>
<protein>
    <submittedName>
        <fullName evidence="2">Uncharacterized protein</fullName>
    </submittedName>
</protein>
<feature type="compositionally biased region" description="Low complexity" evidence="1">
    <location>
        <begin position="97"/>
        <end position="106"/>
    </location>
</feature>
<dbReference type="PANTHER" id="PTHR32011:SF2">
    <property type="entry name" value="OS08G0472400 PROTEIN"/>
    <property type="match status" value="1"/>
</dbReference>
<dbReference type="Proteomes" id="UP001417504">
    <property type="component" value="Unassembled WGS sequence"/>
</dbReference>
<keyword evidence="3" id="KW-1185">Reference proteome</keyword>
<evidence type="ECO:0000313" key="2">
    <source>
        <dbReference type="EMBL" id="KAK9109198.1"/>
    </source>
</evidence>
<feature type="region of interest" description="Disordered" evidence="1">
    <location>
        <begin position="84"/>
        <end position="127"/>
    </location>
</feature>
<reference evidence="2 3" key="1">
    <citation type="submission" date="2024-01" db="EMBL/GenBank/DDBJ databases">
        <title>Genome assemblies of Stephania.</title>
        <authorList>
            <person name="Yang L."/>
        </authorList>
    </citation>
    <scope>NUCLEOTIDE SEQUENCE [LARGE SCALE GENOMIC DNA]</scope>
    <source>
        <strain evidence="2">QJT</strain>
        <tissue evidence="2">Leaf</tissue>
    </source>
</reference>
<dbReference type="PANTHER" id="PTHR32011">
    <property type="entry name" value="OS08G0472400 PROTEIN"/>
    <property type="match status" value="1"/>
</dbReference>
<accession>A0AAP0I5U5</accession>
<feature type="compositionally biased region" description="Pro residues" evidence="1">
    <location>
        <begin position="107"/>
        <end position="116"/>
    </location>
</feature>
<comment type="caution">
    <text evidence="2">The sequence shown here is derived from an EMBL/GenBank/DDBJ whole genome shotgun (WGS) entry which is preliminary data.</text>
</comment>
<sequence length="256" mass="27766">MTSAHLASLCRLSARAAASTRAPEVPFASSTVAARALCHLRSSSIPLFSGLSEPELARAEAEFNFAFPPDLRVVLSFDSRSSPGFPNWRSSPPSPSKSPATLSSPNPGGPNPPIPKMPSNSLVIPSGAPPPNPNFQTLLHSRHSLLPRQHPVFFIEEDRRGLRIVSTILFLFLPLPLPLPLPLLKFLAKIEFWTDIVADRTRRDCSGSCSPDRYIEIGEGTVGGGVSGSDRVSFAGKRVARDERVGYSERVGEWVF</sequence>
<dbReference type="AlphaFoldDB" id="A0AAP0I5U5"/>
<proteinExistence type="predicted"/>
<dbReference type="EMBL" id="JBBNAE010000007">
    <property type="protein sequence ID" value="KAK9109198.1"/>
    <property type="molecule type" value="Genomic_DNA"/>
</dbReference>